<dbReference type="Proteomes" id="UP000076532">
    <property type="component" value="Unassembled WGS sequence"/>
</dbReference>
<evidence type="ECO:0000256" key="1">
    <source>
        <dbReference type="SAM" id="MobiDB-lite"/>
    </source>
</evidence>
<feature type="region of interest" description="Disordered" evidence="1">
    <location>
        <begin position="238"/>
        <end position="284"/>
    </location>
</feature>
<evidence type="ECO:0000313" key="2">
    <source>
        <dbReference type="EMBL" id="KZP06032.1"/>
    </source>
</evidence>
<feature type="region of interest" description="Disordered" evidence="1">
    <location>
        <begin position="1"/>
        <end position="34"/>
    </location>
</feature>
<proteinExistence type="predicted"/>
<dbReference type="AlphaFoldDB" id="A0A167WF94"/>
<protein>
    <submittedName>
        <fullName evidence="2">Uncharacterized protein</fullName>
    </submittedName>
</protein>
<gene>
    <name evidence="2" type="ORF">FIBSPDRAFT_903092</name>
</gene>
<evidence type="ECO:0000313" key="3">
    <source>
        <dbReference type="Proteomes" id="UP000076532"/>
    </source>
</evidence>
<keyword evidence="3" id="KW-1185">Reference proteome</keyword>
<dbReference type="EMBL" id="KV417807">
    <property type="protein sequence ID" value="KZP06032.1"/>
    <property type="molecule type" value="Genomic_DNA"/>
</dbReference>
<organism evidence="2 3">
    <name type="scientific">Athelia psychrophila</name>
    <dbReference type="NCBI Taxonomy" id="1759441"/>
    <lineage>
        <taxon>Eukaryota</taxon>
        <taxon>Fungi</taxon>
        <taxon>Dikarya</taxon>
        <taxon>Basidiomycota</taxon>
        <taxon>Agaricomycotina</taxon>
        <taxon>Agaricomycetes</taxon>
        <taxon>Agaricomycetidae</taxon>
        <taxon>Atheliales</taxon>
        <taxon>Atheliaceae</taxon>
        <taxon>Athelia</taxon>
    </lineage>
</organism>
<accession>A0A167WF94</accession>
<reference evidence="2 3" key="1">
    <citation type="journal article" date="2016" name="Mol. Biol. Evol.">
        <title>Comparative Genomics of Early-Diverging Mushroom-Forming Fungi Provides Insights into the Origins of Lignocellulose Decay Capabilities.</title>
        <authorList>
            <person name="Nagy L.G."/>
            <person name="Riley R."/>
            <person name="Tritt A."/>
            <person name="Adam C."/>
            <person name="Daum C."/>
            <person name="Floudas D."/>
            <person name="Sun H."/>
            <person name="Yadav J.S."/>
            <person name="Pangilinan J."/>
            <person name="Larsson K.H."/>
            <person name="Matsuura K."/>
            <person name="Barry K."/>
            <person name="Labutti K."/>
            <person name="Kuo R."/>
            <person name="Ohm R.A."/>
            <person name="Bhattacharya S.S."/>
            <person name="Shirouzu T."/>
            <person name="Yoshinaga Y."/>
            <person name="Martin F.M."/>
            <person name="Grigoriev I.V."/>
            <person name="Hibbett D.S."/>
        </authorList>
    </citation>
    <scope>NUCLEOTIDE SEQUENCE [LARGE SCALE GENOMIC DNA]</scope>
    <source>
        <strain evidence="2 3">CBS 109695</strain>
    </source>
</reference>
<feature type="compositionally biased region" description="Polar residues" evidence="1">
    <location>
        <begin position="257"/>
        <end position="269"/>
    </location>
</feature>
<sequence length="284" mass="31623">MSQPPPQVPAHPSRVQSAAPQASTSAIIAPIPTLPSIPQFDEPWTDTMAETSNTAYVPFGIPESPVHDQQPWETARHSAMSTSTTHNSGRRLPMPPVRSHIVTPAPYQYAPLPMRTTPDRPVQTRTIIPGRFASTPQVNLPKQRAYTPLPPPTAQRMYRENEYDQNVRYSPLPAATTAPRGSSGKLDFVRKPDAFDGAFEKFDDWWISVMTYIKAYPQIFGGNDENKILMPRYSHDESKEGSWKTMTHKWVHGRTSPGKSNSPSATPGSNRKHWSSSKPLSKIG</sequence>
<feature type="compositionally biased region" description="Polar residues" evidence="1">
    <location>
        <begin position="14"/>
        <end position="26"/>
    </location>
</feature>
<name>A0A167WF94_9AGAM</name>